<organism evidence="6 7">
    <name type="scientific">Microcystis aeruginosa Ma_QC_B_20070730_S2</name>
    <dbReference type="NCBI Taxonomy" id="2486256"/>
    <lineage>
        <taxon>Bacteria</taxon>
        <taxon>Bacillati</taxon>
        <taxon>Cyanobacteriota</taxon>
        <taxon>Cyanophyceae</taxon>
        <taxon>Oscillatoriophycideae</taxon>
        <taxon>Chroococcales</taxon>
        <taxon>Microcystaceae</taxon>
        <taxon>Microcystis</taxon>
    </lineage>
</organism>
<dbReference type="Proteomes" id="UP000320551">
    <property type="component" value="Unassembled WGS sequence"/>
</dbReference>
<proteinExistence type="predicted"/>
<evidence type="ECO:0000256" key="4">
    <source>
        <dbReference type="ARBA" id="ARBA00022741"/>
    </source>
</evidence>
<keyword evidence="3" id="KW-0540">Nuclease</keyword>
<dbReference type="GO" id="GO:0016787">
    <property type="term" value="F:hydrolase activity"/>
    <property type="evidence" value="ECO:0007669"/>
    <property type="project" value="UniProtKB-KW"/>
</dbReference>
<dbReference type="PANTHER" id="PTHR34139">
    <property type="entry name" value="UPF0331 PROTEIN MJ0127"/>
    <property type="match status" value="1"/>
</dbReference>
<dbReference type="Pfam" id="PF01934">
    <property type="entry name" value="HepT-like"/>
    <property type="match status" value="1"/>
</dbReference>
<evidence type="ECO:0000256" key="3">
    <source>
        <dbReference type="ARBA" id="ARBA00022722"/>
    </source>
</evidence>
<dbReference type="InterPro" id="IPR008201">
    <property type="entry name" value="HepT-like"/>
</dbReference>
<keyword evidence="2" id="KW-1277">Toxin-antitoxin system</keyword>
<evidence type="ECO:0000313" key="7">
    <source>
        <dbReference type="Proteomes" id="UP000320551"/>
    </source>
</evidence>
<evidence type="ECO:0000256" key="5">
    <source>
        <dbReference type="ARBA" id="ARBA00022801"/>
    </source>
</evidence>
<dbReference type="GO" id="GO:0004540">
    <property type="term" value="F:RNA nuclease activity"/>
    <property type="evidence" value="ECO:0007669"/>
    <property type="project" value="InterPro"/>
</dbReference>
<dbReference type="EMBL" id="SFBK01000292">
    <property type="protein sequence ID" value="TRU17321.1"/>
    <property type="molecule type" value="Genomic_DNA"/>
</dbReference>
<dbReference type="InterPro" id="IPR051813">
    <property type="entry name" value="HepT_RNase_toxin"/>
</dbReference>
<evidence type="ECO:0000313" key="6">
    <source>
        <dbReference type="EMBL" id="TRU17321.1"/>
    </source>
</evidence>
<keyword evidence="5" id="KW-0378">Hydrolase</keyword>
<dbReference type="AlphaFoldDB" id="A0A552D531"/>
<reference evidence="6 7" key="1">
    <citation type="submission" date="2019-01" db="EMBL/GenBank/DDBJ databases">
        <title>Coherence of Microcystis species and biogeography revealed through population genomics.</title>
        <authorList>
            <person name="Perez-Carrascal O.M."/>
            <person name="Terrat Y."/>
            <person name="Giani A."/>
            <person name="Fortin N."/>
            <person name="Tromas N."/>
            <person name="Shapiro B.J."/>
        </authorList>
    </citation>
    <scope>NUCLEOTIDE SEQUENCE [LARGE SCALE GENOMIC DNA]</scope>
    <source>
        <strain evidence="6">Ma_QC_B_20070730_S2</strain>
    </source>
</reference>
<dbReference type="GO" id="GO:0000166">
    <property type="term" value="F:nucleotide binding"/>
    <property type="evidence" value="ECO:0007669"/>
    <property type="project" value="UniProtKB-KW"/>
</dbReference>
<protein>
    <submittedName>
        <fullName evidence="6">DUF86 domain-containing protein</fullName>
    </submittedName>
</protein>
<sequence>MPSRDWRLRLQDILESISEIEQRTKAMMFEEFAKNQTNIKAVLYDFIIIGEATRNVPKEIQSRYPLIPWRLMAGMRNVATHEYFQVNLSRIWATIREDLPTLVPQLQEVLARETDPE</sequence>
<dbReference type="GO" id="GO:0110001">
    <property type="term" value="C:toxin-antitoxin complex"/>
    <property type="evidence" value="ECO:0007669"/>
    <property type="project" value="InterPro"/>
</dbReference>
<keyword evidence="1" id="KW-0597">Phosphoprotein</keyword>
<dbReference type="PANTHER" id="PTHR34139:SF1">
    <property type="entry name" value="RNASE MJ1380-RELATED"/>
    <property type="match status" value="1"/>
</dbReference>
<name>A0A552D531_MICAE</name>
<comment type="caution">
    <text evidence="6">The sequence shown here is derived from an EMBL/GenBank/DDBJ whole genome shotgun (WGS) entry which is preliminary data.</text>
</comment>
<keyword evidence="4" id="KW-0547">Nucleotide-binding</keyword>
<evidence type="ECO:0000256" key="1">
    <source>
        <dbReference type="ARBA" id="ARBA00022553"/>
    </source>
</evidence>
<evidence type="ECO:0000256" key="2">
    <source>
        <dbReference type="ARBA" id="ARBA00022649"/>
    </source>
</evidence>
<accession>A0A552D531</accession>
<gene>
    <name evidence="6" type="ORF">EWV80_22300</name>
</gene>